<dbReference type="GO" id="GO:0000155">
    <property type="term" value="F:phosphorelay sensor kinase activity"/>
    <property type="evidence" value="ECO:0007669"/>
    <property type="project" value="InterPro"/>
</dbReference>
<dbReference type="InterPro" id="IPR027417">
    <property type="entry name" value="P-loop_NTPase"/>
</dbReference>
<gene>
    <name evidence="2" type="ORF">GGQ59_000460</name>
</gene>
<evidence type="ECO:0000259" key="1">
    <source>
        <dbReference type="Pfam" id="PF07475"/>
    </source>
</evidence>
<reference evidence="2 3" key="1">
    <citation type="submission" date="2020-08" db="EMBL/GenBank/DDBJ databases">
        <title>Genomic Encyclopedia of Type Strains, Phase IV (KMG-IV): sequencing the most valuable type-strain genomes for metagenomic binning, comparative biology and taxonomic classification.</title>
        <authorList>
            <person name="Goeker M."/>
        </authorList>
    </citation>
    <scope>NUCLEOTIDE SEQUENCE [LARGE SCALE GENOMIC DNA]</scope>
    <source>
        <strain evidence="2 3">DSM 102850</strain>
    </source>
</reference>
<feature type="domain" description="HPr kinase/phosphorylase C-terminal" evidence="1">
    <location>
        <begin position="25"/>
        <end position="91"/>
    </location>
</feature>
<dbReference type="SUPFAM" id="SSF53795">
    <property type="entry name" value="PEP carboxykinase-like"/>
    <property type="match status" value="1"/>
</dbReference>
<dbReference type="AlphaFoldDB" id="A0A840I1L4"/>
<dbReference type="Pfam" id="PF07475">
    <property type="entry name" value="Hpr_kinase_C"/>
    <property type="match status" value="1"/>
</dbReference>
<dbReference type="GO" id="GO:0006109">
    <property type="term" value="P:regulation of carbohydrate metabolic process"/>
    <property type="evidence" value="ECO:0007669"/>
    <property type="project" value="InterPro"/>
</dbReference>
<dbReference type="EMBL" id="JACHOB010000001">
    <property type="protein sequence ID" value="MBB4657960.1"/>
    <property type="molecule type" value="Genomic_DNA"/>
</dbReference>
<dbReference type="Gene3D" id="3.40.50.300">
    <property type="entry name" value="P-loop containing nucleotide triphosphate hydrolases"/>
    <property type="match status" value="1"/>
</dbReference>
<name>A0A840I1L4_9PROT</name>
<protein>
    <recommendedName>
        <fullName evidence="1">HPr kinase/phosphorylase C-terminal domain-containing protein</fullName>
    </recommendedName>
</protein>
<dbReference type="GO" id="GO:0005524">
    <property type="term" value="F:ATP binding"/>
    <property type="evidence" value="ECO:0007669"/>
    <property type="project" value="InterPro"/>
</dbReference>
<organism evidence="2 3">
    <name type="scientific">Parvularcula dongshanensis</name>
    <dbReference type="NCBI Taxonomy" id="1173995"/>
    <lineage>
        <taxon>Bacteria</taxon>
        <taxon>Pseudomonadati</taxon>
        <taxon>Pseudomonadota</taxon>
        <taxon>Alphaproteobacteria</taxon>
        <taxon>Parvularculales</taxon>
        <taxon>Parvularculaceae</taxon>
        <taxon>Parvularcula</taxon>
    </lineage>
</organism>
<accession>A0A840I1L4</accession>
<evidence type="ECO:0000313" key="2">
    <source>
        <dbReference type="EMBL" id="MBB4657960.1"/>
    </source>
</evidence>
<dbReference type="Proteomes" id="UP000563524">
    <property type="component" value="Unassembled WGS sequence"/>
</dbReference>
<dbReference type="RefSeq" id="WP_183815442.1">
    <property type="nucleotide sequence ID" value="NZ_JACHOB010000001.1"/>
</dbReference>
<comment type="caution">
    <text evidence="2">The sequence shown here is derived from an EMBL/GenBank/DDBJ whole genome shotgun (WGS) entry which is preliminary data.</text>
</comment>
<keyword evidence="3" id="KW-1185">Reference proteome</keyword>
<dbReference type="InterPro" id="IPR011104">
    <property type="entry name" value="Hpr_kin/Pase_C"/>
</dbReference>
<proteinExistence type="predicted"/>
<evidence type="ECO:0000313" key="3">
    <source>
        <dbReference type="Proteomes" id="UP000563524"/>
    </source>
</evidence>
<sequence>MRNEARALPGTAVALALKDRSSLRGVLVTGAPGSGKTRLALELIEGCRWGRSRLISDDVVTAWAEDGRIVADAPERLCGLVELRGTGLARIEPSGPTPLFAVIALEDRGRLPPERRVHPLGPDGPALPLFAWQGRAAGLLTFLRSVASGHSATAGHDAVSPGTGTP</sequence>